<sequence length="942" mass="107745">MMMQSFSKIGYDCRTVRKFHTEYLNTVKFSSKQNLRISIMSKKNIPLPEKVEECRRMLSVANDDTSLVAALNAIPLLMADDNADDFICEIYDKVSVEFMQRFLREDTEEGIVAALTILSRLLSTEKLPNSKKFVSCFKDLLKCVEKIAGDYKPENAEVLSDGLFCLAVLYGSNSAPNSSLDRMYCLFENVYDKMPNNIINCALNICEKKVLDGSYWSSGKANKIMKLIVGKMKADPKTMIENLSRFNSFFLQYGNFDRSNHTGHSTSATWISDVKVMIRKMLCSNLPESIRLEAVTAAGCLTNVIGIQWIVSNVKLFEAVLAMCTIEIQYLYEVALVNIPENFQCCMQACCQFVFEVMMWLPLHEQWSLENADSFIRITDYIRDLVLFTLHCLTEVKGNDQVKVPAKLIVIVSNFLRFAPELVEKGLPMEILSLMVKYLEKAEKQDEFAEAILCVFMAVAHLSDGEYGISAALLMRSFNMTLEWIFVMVKSKIDQDTIDLVHSWMATVFSSFLEVDMTKVDMDADVHELPTSIQHVDELLKCEQILGQEDIDVLALVANGYIHLVEGFRVKVTEAQAQSLIDIFISVKEYITGDNPLKLDCHSMENLKQLLNTGMHHLCKLAKQHNQLREMLKTAWGEEEILKFMQQKQDTISAVAPTEHKLYTAPETCRALPTQADCIRMVLFQNIKSYNLLHIILLPLQRSCVLRFVVLLRSPSVRIKLFSSSKILHHESTLLCKICQKTFNNYNAKYNHMRMHRDQRPFVCPICRRAFLWEISFKGHLKAHARRLVITKSMANAIYEKAKTLHQQKKKKPNLGDHRTTESTKSYQIKSENRKQDNDNNIKQNNKVTSISDKRIVKAVTLREDVCTDKVEESVINIDLGNLSLTKIIRVRLGKPSTLKNTGYNQGELKGQQAYQSALLKDKFKTAQISMNQRFQKLKKVD</sequence>
<dbReference type="InterPro" id="IPR013087">
    <property type="entry name" value="Znf_C2H2_type"/>
</dbReference>
<proteinExistence type="predicted"/>
<dbReference type="InterPro" id="IPR016024">
    <property type="entry name" value="ARM-type_fold"/>
</dbReference>
<dbReference type="SMART" id="SM00355">
    <property type="entry name" value="ZnF_C2H2"/>
    <property type="match status" value="2"/>
</dbReference>
<keyword evidence="5" id="KW-1185">Reference proteome</keyword>
<dbReference type="Gene3D" id="3.30.160.60">
    <property type="entry name" value="Classic Zinc Finger"/>
    <property type="match status" value="1"/>
</dbReference>
<dbReference type="GO" id="GO:0008270">
    <property type="term" value="F:zinc ion binding"/>
    <property type="evidence" value="ECO:0007669"/>
    <property type="project" value="UniProtKB-KW"/>
</dbReference>
<dbReference type="OrthoDB" id="5305647at2759"/>
<feature type="compositionally biased region" description="Basic and acidic residues" evidence="2">
    <location>
        <begin position="831"/>
        <end position="840"/>
    </location>
</feature>
<dbReference type="Proteomes" id="UP000054843">
    <property type="component" value="Unassembled WGS sequence"/>
</dbReference>
<dbReference type="STRING" id="268474.A0A0V1M9M2"/>
<dbReference type="SUPFAM" id="SSF48371">
    <property type="entry name" value="ARM repeat"/>
    <property type="match status" value="1"/>
</dbReference>
<dbReference type="SUPFAM" id="SSF57667">
    <property type="entry name" value="beta-beta-alpha zinc fingers"/>
    <property type="match status" value="1"/>
</dbReference>
<evidence type="ECO:0000259" key="3">
    <source>
        <dbReference type="PROSITE" id="PS50157"/>
    </source>
</evidence>
<dbReference type="InterPro" id="IPR036236">
    <property type="entry name" value="Znf_C2H2_sf"/>
</dbReference>
<dbReference type="EMBL" id="JYDO01000163">
    <property type="protein sequence ID" value="KRZ68520.1"/>
    <property type="molecule type" value="Genomic_DNA"/>
</dbReference>
<feature type="domain" description="C2H2-type" evidence="3">
    <location>
        <begin position="762"/>
        <end position="785"/>
    </location>
</feature>
<dbReference type="PROSITE" id="PS00028">
    <property type="entry name" value="ZINC_FINGER_C2H2_1"/>
    <property type="match status" value="2"/>
</dbReference>
<keyword evidence="1" id="KW-0863">Zinc-finger</keyword>
<name>A0A0V1M9M2_9BILA</name>
<dbReference type="PROSITE" id="PS50157">
    <property type="entry name" value="ZINC_FINGER_C2H2_2"/>
    <property type="match status" value="2"/>
</dbReference>
<accession>A0A0V1M9M2</accession>
<gene>
    <name evidence="4" type="ORF">T10_6874</name>
</gene>
<protein>
    <submittedName>
        <fullName evidence="4">Oocyte zinc finger protein</fullName>
    </submittedName>
</protein>
<feature type="compositionally biased region" description="Basic residues" evidence="2">
    <location>
        <begin position="804"/>
        <end position="813"/>
    </location>
</feature>
<organism evidence="4 5">
    <name type="scientific">Trichinella papuae</name>
    <dbReference type="NCBI Taxonomy" id="268474"/>
    <lineage>
        <taxon>Eukaryota</taxon>
        <taxon>Metazoa</taxon>
        <taxon>Ecdysozoa</taxon>
        <taxon>Nematoda</taxon>
        <taxon>Enoplea</taxon>
        <taxon>Dorylaimia</taxon>
        <taxon>Trichinellida</taxon>
        <taxon>Trichinellidae</taxon>
        <taxon>Trichinella</taxon>
    </lineage>
</organism>
<evidence type="ECO:0000313" key="4">
    <source>
        <dbReference type="EMBL" id="KRZ68520.1"/>
    </source>
</evidence>
<evidence type="ECO:0000313" key="5">
    <source>
        <dbReference type="Proteomes" id="UP000054843"/>
    </source>
</evidence>
<reference evidence="4 5" key="1">
    <citation type="submission" date="2015-01" db="EMBL/GenBank/DDBJ databases">
        <title>Evolution of Trichinella species and genotypes.</title>
        <authorList>
            <person name="Korhonen P.K."/>
            <person name="Edoardo P."/>
            <person name="Giuseppe L.R."/>
            <person name="Gasser R.B."/>
        </authorList>
    </citation>
    <scope>NUCLEOTIDE SEQUENCE [LARGE SCALE GENOMIC DNA]</scope>
    <source>
        <strain evidence="4">ISS1980</strain>
    </source>
</reference>
<keyword evidence="1" id="KW-0862">Zinc</keyword>
<feature type="domain" description="C2H2-type" evidence="3">
    <location>
        <begin position="734"/>
        <end position="761"/>
    </location>
</feature>
<dbReference type="AlphaFoldDB" id="A0A0V1M9M2"/>
<evidence type="ECO:0000256" key="1">
    <source>
        <dbReference type="PROSITE-ProRule" id="PRU00042"/>
    </source>
</evidence>
<feature type="region of interest" description="Disordered" evidence="2">
    <location>
        <begin position="803"/>
        <end position="846"/>
    </location>
</feature>
<comment type="caution">
    <text evidence="4">The sequence shown here is derived from an EMBL/GenBank/DDBJ whole genome shotgun (WGS) entry which is preliminary data.</text>
</comment>
<evidence type="ECO:0000256" key="2">
    <source>
        <dbReference type="SAM" id="MobiDB-lite"/>
    </source>
</evidence>
<keyword evidence="1" id="KW-0479">Metal-binding</keyword>